<keyword evidence="2" id="KW-1185">Reference proteome</keyword>
<dbReference type="STRING" id="592028.GCWU000321_01726"/>
<proteinExistence type="predicted"/>
<comment type="caution">
    <text evidence="1">The sequence shown here is derived from an EMBL/GenBank/DDBJ whole genome shotgun (WGS) entry which is preliminary data.</text>
</comment>
<protein>
    <submittedName>
        <fullName evidence="1">Uncharacterized protein</fullName>
    </submittedName>
</protein>
<accession>C9LQ94</accession>
<dbReference type="Proteomes" id="UP000004736">
    <property type="component" value="Unassembled WGS sequence"/>
</dbReference>
<sequence>MLPRCFQPAQAGFRFSEINNAFLKKGLASSRVQILHIRFQMTPCCPPSF</sequence>
<organism evidence="1 2">
    <name type="scientific">Dialister invisus DSM 15470</name>
    <dbReference type="NCBI Taxonomy" id="592028"/>
    <lineage>
        <taxon>Bacteria</taxon>
        <taxon>Bacillati</taxon>
        <taxon>Bacillota</taxon>
        <taxon>Negativicutes</taxon>
        <taxon>Veillonellales</taxon>
        <taxon>Veillonellaceae</taxon>
        <taxon>Dialister</taxon>
    </lineage>
</organism>
<evidence type="ECO:0000313" key="2">
    <source>
        <dbReference type="Proteomes" id="UP000004736"/>
    </source>
</evidence>
<reference evidence="1" key="1">
    <citation type="submission" date="2009-09" db="EMBL/GenBank/DDBJ databases">
        <authorList>
            <person name="Weinstock G."/>
            <person name="Sodergren E."/>
            <person name="Clifton S."/>
            <person name="Fulton L."/>
            <person name="Fulton B."/>
            <person name="Courtney L."/>
            <person name="Fronick C."/>
            <person name="Harrison M."/>
            <person name="Strong C."/>
            <person name="Farmer C."/>
            <person name="Delahaunty K."/>
            <person name="Markovic C."/>
            <person name="Hall O."/>
            <person name="Minx P."/>
            <person name="Tomlinson C."/>
            <person name="Mitreva M."/>
            <person name="Nelson J."/>
            <person name="Hou S."/>
            <person name="Wollam A."/>
            <person name="Pepin K.H."/>
            <person name="Johnson M."/>
            <person name="Bhonagiri V."/>
            <person name="Nash W.E."/>
            <person name="Warren W."/>
            <person name="Chinwalla A."/>
            <person name="Mardis E.R."/>
            <person name="Wilson R.K."/>
        </authorList>
    </citation>
    <scope>NUCLEOTIDE SEQUENCE [LARGE SCALE GENOMIC DNA]</scope>
    <source>
        <strain evidence="1">DSM 15470</strain>
    </source>
</reference>
<gene>
    <name evidence="1" type="ORF">GCWU000321_01726</name>
</gene>
<dbReference type="HOGENOM" id="CLU_3134980_0_0_9"/>
<name>C9LQ94_9FIRM</name>
<evidence type="ECO:0000313" key="1">
    <source>
        <dbReference type="EMBL" id="EEW97730.1"/>
    </source>
</evidence>
<dbReference type="EMBL" id="ACIM02000001">
    <property type="protein sequence ID" value="EEW97730.1"/>
    <property type="molecule type" value="Genomic_DNA"/>
</dbReference>
<dbReference type="AlphaFoldDB" id="C9LQ94"/>